<organism evidence="10 11">
    <name type="scientific">Plakobranchus ocellatus</name>
    <dbReference type="NCBI Taxonomy" id="259542"/>
    <lineage>
        <taxon>Eukaryota</taxon>
        <taxon>Metazoa</taxon>
        <taxon>Spiralia</taxon>
        <taxon>Lophotrochozoa</taxon>
        <taxon>Mollusca</taxon>
        <taxon>Gastropoda</taxon>
        <taxon>Heterobranchia</taxon>
        <taxon>Euthyneura</taxon>
        <taxon>Panpulmonata</taxon>
        <taxon>Sacoglossa</taxon>
        <taxon>Placobranchoidea</taxon>
        <taxon>Plakobranchidae</taxon>
        <taxon>Plakobranchus</taxon>
    </lineage>
</organism>
<dbReference type="GO" id="GO:0005884">
    <property type="term" value="C:actin filament"/>
    <property type="evidence" value="ECO:0007669"/>
    <property type="project" value="TreeGrafter"/>
</dbReference>
<evidence type="ECO:0000256" key="7">
    <source>
        <dbReference type="ARBA" id="ARBA00062335"/>
    </source>
</evidence>
<comment type="similarity">
    <text evidence="5">Belongs to the actin-binding proteins ADF family. Coactosin subfamily.</text>
</comment>
<dbReference type="PANTHER" id="PTHR10829:SF56">
    <property type="entry name" value="ADF-H DOMAIN-CONTAINING PROTEIN"/>
    <property type="match status" value="1"/>
</dbReference>
<dbReference type="InterPro" id="IPR002108">
    <property type="entry name" value="ADF-H"/>
</dbReference>
<evidence type="ECO:0000256" key="2">
    <source>
        <dbReference type="ARBA" id="ARBA00022490"/>
    </source>
</evidence>
<dbReference type="Gene3D" id="3.40.20.10">
    <property type="entry name" value="Severin"/>
    <property type="match status" value="2"/>
</dbReference>
<dbReference type="EMBL" id="BLXT01005660">
    <property type="protein sequence ID" value="GFO24864.1"/>
    <property type="molecule type" value="Genomic_DNA"/>
</dbReference>
<comment type="caution">
    <text evidence="10">The sequence shown here is derived from an EMBL/GenBank/DDBJ whole genome shotgun (WGS) entry which is preliminary data.</text>
</comment>
<gene>
    <name evidence="10" type="ORF">PoB_005136900</name>
</gene>
<reference evidence="10 11" key="1">
    <citation type="journal article" date="2021" name="Elife">
        <title>Chloroplast acquisition without the gene transfer in kleptoplastic sea slugs, Plakobranchus ocellatus.</title>
        <authorList>
            <person name="Maeda T."/>
            <person name="Takahashi S."/>
            <person name="Yoshida T."/>
            <person name="Shimamura S."/>
            <person name="Takaki Y."/>
            <person name="Nagai Y."/>
            <person name="Toyoda A."/>
            <person name="Suzuki Y."/>
            <person name="Arimoto A."/>
            <person name="Ishii H."/>
            <person name="Satoh N."/>
            <person name="Nishiyama T."/>
            <person name="Hasebe M."/>
            <person name="Maruyama T."/>
            <person name="Minagawa J."/>
            <person name="Obokata J."/>
            <person name="Shigenobu S."/>
        </authorList>
    </citation>
    <scope>NUCLEOTIDE SEQUENCE [LARGE SCALE GENOMIC DNA]</scope>
</reference>
<dbReference type="Pfam" id="PF00241">
    <property type="entry name" value="Cofilin_ADF"/>
    <property type="match status" value="2"/>
</dbReference>
<keyword evidence="11" id="KW-1185">Reference proteome</keyword>
<keyword evidence="2" id="KW-0963">Cytoplasm</keyword>
<evidence type="ECO:0000313" key="11">
    <source>
        <dbReference type="Proteomes" id="UP000735302"/>
    </source>
</evidence>
<evidence type="ECO:0000256" key="1">
    <source>
        <dbReference type="ARBA" id="ARBA00004245"/>
    </source>
</evidence>
<evidence type="ECO:0000256" key="8">
    <source>
        <dbReference type="ARBA" id="ARBA00068121"/>
    </source>
</evidence>
<comment type="subcellular location">
    <subcellularLocation>
        <location evidence="1">Cytoplasm</location>
        <location evidence="1">Cytoskeleton</location>
    </subcellularLocation>
</comment>
<comment type="function">
    <text evidence="6">Binds to F-actin in a calcium-independent manner. Has no direct effect on actin depolymerization. Acts as a chaperone for ALOX5 (5LO), influencing both its stability and activity in leukotrienes synthesis.</text>
</comment>
<sequence length="323" mass="35559">MSTEVSFEDEPALAAAIADVRNDSSDVTYAFCGHVDGNPNLLQLLFTGTDNSEISSKMDPSQAFYGLARYETQVDMSTTVKFVYIHWMGENIPFAKRARYGVVQGSIDSRFSPYHALVTTSSAEDLTTEKIIQKLMETAFTKSKVIESESNLSSRQMRGFTQTQLPQRNQKANFAVSAVASKGASVEIVPDVYEAVARVRQDGDSATWMLAAYEGANPKGPVICTGIGEGGIKDFKACLDDSLPMYGLIRIEHTDADEITTVKFVYIVWVGTKVKPMAKAKISTHKGTFEEIFCPAHVVIFATELSDINESDIMEKIRKQGSR</sequence>
<dbReference type="AlphaFoldDB" id="A0AAV4C158"/>
<dbReference type="Proteomes" id="UP000735302">
    <property type="component" value="Unassembled WGS sequence"/>
</dbReference>
<keyword evidence="3" id="KW-0009">Actin-binding</keyword>
<dbReference type="SUPFAM" id="SSF55753">
    <property type="entry name" value="Actin depolymerizing proteins"/>
    <property type="match status" value="2"/>
</dbReference>
<evidence type="ECO:0000259" key="9">
    <source>
        <dbReference type="PROSITE" id="PS51263"/>
    </source>
</evidence>
<evidence type="ECO:0000256" key="6">
    <source>
        <dbReference type="ARBA" id="ARBA00058385"/>
    </source>
</evidence>
<dbReference type="GO" id="GO:0030427">
    <property type="term" value="C:site of polarized growth"/>
    <property type="evidence" value="ECO:0007669"/>
    <property type="project" value="TreeGrafter"/>
</dbReference>
<accession>A0AAV4C158</accession>
<feature type="domain" description="ADF-H" evidence="9">
    <location>
        <begin position="4"/>
        <end position="136"/>
    </location>
</feature>
<dbReference type="PROSITE" id="PS51263">
    <property type="entry name" value="ADF_H"/>
    <property type="match status" value="2"/>
</dbReference>
<evidence type="ECO:0000313" key="10">
    <source>
        <dbReference type="EMBL" id="GFO24864.1"/>
    </source>
</evidence>
<dbReference type="GO" id="GO:0030833">
    <property type="term" value="P:regulation of actin filament polymerization"/>
    <property type="evidence" value="ECO:0007669"/>
    <property type="project" value="TreeGrafter"/>
</dbReference>
<dbReference type="GO" id="GO:0030864">
    <property type="term" value="C:cortical actin cytoskeleton"/>
    <property type="evidence" value="ECO:0007669"/>
    <property type="project" value="TreeGrafter"/>
</dbReference>
<proteinExistence type="inferred from homology"/>
<evidence type="ECO:0000256" key="4">
    <source>
        <dbReference type="ARBA" id="ARBA00023212"/>
    </source>
</evidence>
<keyword evidence="4" id="KW-0206">Cytoskeleton</keyword>
<dbReference type="CDD" id="cd11282">
    <property type="entry name" value="ADF_coactosin_like"/>
    <property type="match status" value="2"/>
</dbReference>
<dbReference type="PANTHER" id="PTHR10829">
    <property type="entry name" value="CORTACTIN AND DREBRIN"/>
    <property type="match status" value="1"/>
</dbReference>
<name>A0AAV4C158_9GAST</name>
<evidence type="ECO:0000256" key="5">
    <source>
        <dbReference type="ARBA" id="ARBA00038052"/>
    </source>
</evidence>
<dbReference type="SMART" id="SM00102">
    <property type="entry name" value="ADF"/>
    <property type="match status" value="2"/>
</dbReference>
<protein>
    <recommendedName>
        <fullName evidence="8">Coactosin-like protein</fullName>
    </recommendedName>
</protein>
<feature type="domain" description="ADF-H" evidence="9">
    <location>
        <begin position="183"/>
        <end position="318"/>
    </location>
</feature>
<comment type="subunit">
    <text evidence="7">Interacts with 5-lipoxygenase (ALOX5/5LO) in a calcium-independent manner. Binds to F-actin with a stoichiometry of 1:2.</text>
</comment>
<dbReference type="InterPro" id="IPR029006">
    <property type="entry name" value="ADF-H/Gelsolin-like_dom_sf"/>
</dbReference>
<dbReference type="FunFam" id="3.40.20.10:FF:000018">
    <property type="entry name" value="Coactosin-like 1"/>
    <property type="match status" value="2"/>
</dbReference>
<dbReference type="GO" id="GO:0051015">
    <property type="term" value="F:actin filament binding"/>
    <property type="evidence" value="ECO:0007669"/>
    <property type="project" value="TreeGrafter"/>
</dbReference>
<evidence type="ECO:0000256" key="3">
    <source>
        <dbReference type="ARBA" id="ARBA00023203"/>
    </source>
</evidence>